<evidence type="ECO:0000313" key="2">
    <source>
        <dbReference type="Proteomes" id="UP000556843"/>
    </source>
</evidence>
<gene>
    <name evidence="1" type="ORF">G6W56_23310</name>
</gene>
<dbReference type="Proteomes" id="UP000556843">
    <property type="component" value="Unassembled WGS sequence"/>
</dbReference>
<dbReference type="EMBL" id="JAANNW010000023">
    <property type="protein sequence ID" value="NUV77026.1"/>
    <property type="molecule type" value="Genomic_DNA"/>
</dbReference>
<evidence type="ECO:0000313" key="1">
    <source>
        <dbReference type="EMBL" id="NUV77026.1"/>
    </source>
</evidence>
<name>A0ACC7Y5R5_9ACTN</name>
<organism evidence="1 2">
    <name type="scientific">Streptomyces fungicidicus</name>
    <dbReference type="NCBI Taxonomy" id="68203"/>
    <lineage>
        <taxon>Bacteria</taxon>
        <taxon>Bacillati</taxon>
        <taxon>Actinomycetota</taxon>
        <taxon>Actinomycetes</taxon>
        <taxon>Kitasatosporales</taxon>
        <taxon>Streptomycetaceae</taxon>
        <taxon>Streptomyces</taxon>
    </lineage>
</organism>
<accession>A0ACC7Y5R5</accession>
<proteinExistence type="predicted"/>
<protein>
    <submittedName>
        <fullName evidence="1">AAA family ATPase</fullName>
    </submittedName>
</protein>
<reference evidence="1" key="1">
    <citation type="submission" date="2020-03" db="EMBL/GenBank/DDBJ databases">
        <title>Complete genome sequence of sixteen Streptomyces strains facilitates identification of candidate genes involved in plant growth-promotion in grain legumes and cereals.</title>
        <authorList>
            <person name="Gopalakrishnan S."/>
            <person name="Thakur V."/>
            <person name="Saxena R."/>
            <person name="Vadlamudi S."/>
            <person name="Purohit S."/>
            <person name="Kumar V."/>
            <person name="Rathore A."/>
            <person name="Chitikineni A."/>
            <person name="Varshney R.K."/>
        </authorList>
    </citation>
    <scope>NUCLEOTIDE SEQUENCE</scope>
    <source>
        <strain evidence="1">CAI-93</strain>
    </source>
</reference>
<keyword evidence="2" id="KW-1185">Reference proteome</keyword>
<sequence length="1013" mass="107325">MPPIELPLLERDRELAALSAVIGELGSGRPAVVTVTGEPGLGQNDLLRWAAAYATDAGLRVLSAHATPAEHEVRYGVVAQLLAEENRALAPRLFLTDEQPGGLPGLNGLLNAVRDRPTLLVVRDTQWLDPASLRWLEALARRLPRAPVALLTSTTGTALTRPEWSVGTPLTGLATTIELALPPLTSSGTATAVLRAFGAPGDPAFTEALAEATRGIPAVVHDVLDRFARAGHSPRADRIDPLRALTAEVVGDHATRALSDLRDPAAVDALRALAVCGDLLDFPLVCTLAGPHSVSESRLRAALAASGLTTLRDGHPRVQDAVVRARVLEEMPAADRAELYARAAGLAQRVAADDQGIADLLLLARPVGDPWAVDTLRRGFTSALRGSRRDLAVAYLARALDEPLAAEDRARIEFQLASVEMVTAPAAAERRLGGLIRATRPGPGAGLRARATDLCLLGGDTRAARHALAGAIDSAPAAPEPRRGPTGAPAVPPEAAPSSAPRTHLVPHRPYAGTPPGATGPDGRRPAAPDLPGTPRAHDASRSPGPDAAGRPDTAGPDEDPAVTERHELTVLCRVASFLRHDEADLDVLPVPALPDAVHNPAVAGVWAWEHGVAGVHREEVRRLARSAFVPAATGRPLLVVPRLLGCRALLLTDDGDEAENHLGALLDESHRERAAISVAHILTVRAELHIRHGRPDAAARDLAAAQAELPLDRLHPLFLPYWLALSMITDLQNGHTERARETAARPLPPLAHESATTAQLLFARGVLARTDDEPHQAREHFRACGRWLLRHGCVNPAVQPWRSLAAEAAHTLGDTEEAARLVHEEVRLARRWGAAAPLGRAQLSLAVVTEENRVENLRAAVTTLGAASARTAYTRAVIELAAAEREENERRTAVALGPAATVLPPVAPPPGPHVPPAAARPLGRPPGPRPAVLTGRRTAKTPDHDAAVWHGLTTVERETAALAAQGLGNREIATELAVTTRAVELRLSGVYRKLRIRGREELRALVQEAEGS</sequence>
<comment type="caution">
    <text evidence="1">The sequence shown here is derived from an EMBL/GenBank/DDBJ whole genome shotgun (WGS) entry which is preliminary data.</text>
</comment>